<dbReference type="InterPro" id="IPR036574">
    <property type="entry name" value="Scorpion_toxin-like_sf"/>
</dbReference>
<keyword evidence="5" id="KW-1185">Reference proteome</keyword>
<organism evidence="4 5">
    <name type="scientific">Ajellomyces capsulatus (strain G186AR / H82 / ATCC MYA-2454 / RMSCC 2432)</name>
    <name type="common">Darling's disease fungus</name>
    <name type="synonym">Histoplasma capsulatum</name>
    <dbReference type="NCBI Taxonomy" id="447093"/>
    <lineage>
        <taxon>Eukaryota</taxon>
        <taxon>Fungi</taxon>
        <taxon>Dikarya</taxon>
        <taxon>Ascomycota</taxon>
        <taxon>Pezizomycotina</taxon>
        <taxon>Eurotiomycetes</taxon>
        <taxon>Eurotiomycetidae</taxon>
        <taxon>Onygenales</taxon>
        <taxon>Ajellomycetaceae</taxon>
        <taxon>Histoplasma</taxon>
    </lineage>
</organism>
<dbReference type="RefSeq" id="XP_045288147.1">
    <property type="nucleotide sequence ID" value="XM_045431594.1"/>
</dbReference>
<dbReference type="AlphaFoldDB" id="C0NM15"/>
<evidence type="ECO:0000259" key="3">
    <source>
        <dbReference type="Pfam" id="PF01097"/>
    </source>
</evidence>
<evidence type="ECO:0000313" key="4">
    <source>
        <dbReference type="EMBL" id="EEH07666.1"/>
    </source>
</evidence>
<dbReference type="InterPro" id="IPR001542">
    <property type="entry name" value="Defensin_invertebrate/fungal"/>
</dbReference>
<dbReference type="GeneID" id="69037561"/>
<sequence length="203" mass="21869">MSLPYEVLNKSGPKSIDTVALAWAPLHAMNTSLREQSKLGGTLLGYLCDKILHPVSFDLNRSSKMRVSAIFAIISALSMTALALPAPVPEDLDIAEVNAGLAARDAPAEAIPDDFAGDLAGLDDDDDVDGFNENPAGAFQKRGWSCGFFGGNDEPCHQHCKSIRGYRGGYCKFGAGFDATSGFMMNEAERKKYGRFLEGKKRT</sequence>
<dbReference type="InParanoid" id="C0NM15"/>
<keyword evidence="2" id="KW-1015">Disulfide bond</keyword>
<comment type="similarity">
    <text evidence="1">Belongs to the invertebrate defensin family.</text>
</comment>
<dbReference type="HOGENOM" id="CLU_116797_0_0_1"/>
<feature type="domain" description="Invertebrate defensins family profile" evidence="3">
    <location>
        <begin position="152"/>
        <end position="172"/>
    </location>
</feature>
<accession>C0NM15</accession>
<gene>
    <name evidence="4" type="ORF">HCBG_04545</name>
</gene>
<protein>
    <recommendedName>
        <fullName evidence="3">Invertebrate defensins family profile domain-containing protein</fullName>
    </recommendedName>
</protein>
<dbReference type="GO" id="GO:0006952">
    <property type="term" value="P:defense response"/>
    <property type="evidence" value="ECO:0007669"/>
    <property type="project" value="InterPro"/>
</dbReference>
<evidence type="ECO:0000256" key="1">
    <source>
        <dbReference type="ARBA" id="ARBA00007085"/>
    </source>
</evidence>
<dbReference type="Proteomes" id="UP000001631">
    <property type="component" value="Unassembled WGS sequence"/>
</dbReference>
<dbReference type="Pfam" id="PF01097">
    <property type="entry name" value="Defensin_2"/>
    <property type="match status" value="1"/>
</dbReference>
<evidence type="ECO:0000313" key="5">
    <source>
        <dbReference type="Proteomes" id="UP000001631"/>
    </source>
</evidence>
<evidence type="ECO:0000256" key="2">
    <source>
        <dbReference type="ARBA" id="ARBA00023157"/>
    </source>
</evidence>
<dbReference type="Gene3D" id="3.30.30.10">
    <property type="entry name" value="Knottin, scorpion toxin-like"/>
    <property type="match status" value="1"/>
</dbReference>
<proteinExistence type="inferred from homology"/>
<reference evidence="4" key="1">
    <citation type="submission" date="2009-02" db="EMBL/GenBank/DDBJ databases">
        <title>The Genome Sequence of Ajellomyces capsulatus strain G186AR.</title>
        <authorList>
            <consortium name="The Broad Institute Genome Sequencing Platform"/>
            <person name="Champion M."/>
            <person name="Cuomo C."/>
            <person name="Ma L.-J."/>
            <person name="Henn M.R."/>
            <person name="Sil A."/>
            <person name="Goldman B."/>
            <person name="Young S.K."/>
            <person name="Kodira C.D."/>
            <person name="Zeng Q."/>
            <person name="Koehrsen M."/>
            <person name="Alvarado L."/>
            <person name="Berlin A."/>
            <person name="Borenstein D."/>
            <person name="Chen Z."/>
            <person name="Engels R."/>
            <person name="Freedman E."/>
            <person name="Gellesch M."/>
            <person name="Goldberg J."/>
            <person name="Griggs A."/>
            <person name="Gujja S."/>
            <person name="Heiman D."/>
            <person name="Hepburn T."/>
            <person name="Howarth C."/>
            <person name="Jen D."/>
            <person name="Larson L."/>
            <person name="Lewis B."/>
            <person name="Mehta T."/>
            <person name="Park D."/>
            <person name="Pearson M."/>
            <person name="Roberts A."/>
            <person name="Saif S."/>
            <person name="Shea T."/>
            <person name="Shenoy N."/>
            <person name="Sisk P."/>
            <person name="Stolte C."/>
            <person name="Sykes S."/>
            <person name="Walk T."/>
            <person name="White J."/>
            <person name="Yandava C."/>
            <person name="Klein B."/>
            <person name="McEwen J.G."/>
            <person name="Puccia R."/>
            <person name="Goldman G.H."/>
            <person name="Felipe M.S."/>
            <person name="Nino-Vega G."/>
            <person name="San-Blas G."/>
            <person name="Taylor J."/>
            <person name="Mendoza L."/>
            <person name="Galagan J."/>
            <person name="Nusbaum C."/>
            <person name="Birren B."/>
        </authorList>
    </citation>
    <scope>NUCLEOTIDE SEQUENCE</scope>
    <source>
        <strain evidence="4">G186AR</strain>
    </source>
</reference>
<dbReference type="EMBL" id="GG663367">
    <property type="protein sequence ID" value="EEH07666.1"/>
    <property type="molecule type" value="Genomic_DNA"/>
</dbReference>
<name>C0NM15_AJECG</name>
<dbReference type="SUPFAM" id="SSF57095">
    <property type="entry name" value="Scorpion toxin-like"/>
    <property type="match status" value="1"/>
</dbReference>
<dbReference type="VEuPathDB" id="FungiDB:I7I50_11209"/>